<proteinExistence type="predicted"/>
<keyword evidence="2" id="KW-1185">Reference proteome</keyword>
<sequence length="173" mass="19134">MNTHNFSVARLEPELKQLYFSWRSAASGAPLPQLKNIGLPFLQAPPSILSIYEILRSKGGEPIDFKGLYVRSKLNKTLSKAFTGTWLSDHIGKGPGSKMWGAFVQAATQPFPLQITLPYTGPLKSYRSTSELYLPVCGERETVEYVMVGVVLRQADYGQVIAFPSRAKPVARS</sequence>
<accession>A0ABY1PBF7</accession>
<name>A0ABY1PBF7_9RHOB</name>
<reference evidence="1 2" key="1">
    <citation type="submission" date="2017-05" db="EMBL/GenBank/DDBJ databases">
        <authorList>
            <person name="Varghese N."/>
            <person name="Submissions S."/>
        </authorList>
    </citation>
    <scope>NUCLEOTIDE SEQUENCE [LARGE SCALE GENOMIC DNA]</scope>
    <source>
        <strain evidence="1 2">DSM 29734</strain>
    </source>
</reference>
<evidence type="ECO:0000313" key="2">
    <source>
        <dbReference type="Proteomes" id="UP001157961"/>
    </source>
</evidence>
<gene>
    <name evidence="1" type="ORF">SAMN06265373_107127</name>
</gene>
<evidence type="ECO:0000313" key="1">
    <source>
        <dbReference type="EMBL" id="SMP30729.1"/>
    </source>
</evidence>
<dbReference type="Proteomes" id="UP001157961">
    <property type="component" value="Unassembled WGS sequence"/>
</dbReference>
<evidence type="ECO:0008006" key="3">
    <source>
        <dbReference type="Google" id="ProtNLM"/>
    </source>
</evidence>
<organism evidence="1 2">
    <name type="scientific">Shimia sagamensis</name>
    <dbReference type="NCBI Taxonomy" id="1566352"/>
    <lineage>
        <taxon>Bacteria</taxon>
        <taxon>Pseudomonadati</taxon>
        <taxon>Pseudomonadota</taxon>
        <taxon>Alphaproteobacteria</taxon>
        <taxon>Rhodobacterales</taxon>
        <taxon>Roseobacteraceae</taxon>
    </lineage>
</organism>
<protein>
    <recommendedName>
        <fullName evidence="3">PAS domain-containing protein</fullName>
    </recommendedName>
</protein>
<comment type="caution">
    <text evidence="1">The sequence shown here is derived from an EMBL/GenBank/DDBJ whole genome shotgun (WGS) entry which is preliminary data.</text>
</comment>
<dbReference type="EMBL" id="FXTY01000007">
    <property type="protein sequence ID" value="SMP30729.1"/>
    <property type="molecule type" value="Genomic_DNA"/>
</dbReference>